<evidence type="ECO:0000256" key="3">
    <source>
        <dbReference type="ARBA" id="ARBA00022448"/>
    </source>
</evidence>
<reference evidence="10 11" key="1">
    <citation type="submission" date="2017-03" db="EMBL/GenBank/DDBJ databases">
        <title>Genome sequence of Paracoccus contaminans isolated from a water microcosm.</title>
        <authorList>
            <person name="Aurass P."/>
            <person name="Karste S."/>
            <person name="Trost E."/>
            <person name="Glaeser S.P."/>
            <person name="Kaempfer P."/>
            <person name="Flieger A."/>
        </authorList>
    </citation>
    <scope>NUCLEOTIDE SEQUENCE [LARGE SCALE GENOMIC DNA]</scope>
    <source>
        <strain evidence="11">RKI 16-01929T\LMG 29738T\CCM 8701T\CIP 111112T</strain>
        <plasmid evidence="11">Plasmid unnamed</plasmid>
    </source>
</reference>
<name>A0A1W6D1I5_9RHOB</name>
<dbReference type="Pfam" id="PF00528">
    <property type="entry name" value="BPD_transp_1"/>
    <property type="match status" value="1"/>
</dbReference>
<keyword evidence="11" id="KW-1185">Reference proteome</keyword>
<feature type="transmembrane region" description="Helical" evidence="8">
    <location>
        <begin position="101"/>
        <end position="122"/>
    </location>
</feature>
<evidence type="ECO:0000256" key="6">
    <source>
        <dbReference type="ARBA" id="ARBA00022989"/>
    </source>
</evidence>
<dbReference type="KEGG" id="pcon:B0A89_14075"/>
<evidence type="ECO:0000259" key="9">
    <source>
        <dbReference type="PROSITE" id="PS50928"/>
    </source>
</evidence>
<feature type="transmembrane region" description="Helical" evidence="8">
    <location>
        <begin position="68"/>
        <end position="89"/>
    </location>
</feature>
<keyword evidence="3 8" id="KW-0813">Transport</keyword>
<evidence type="ECO:0000256" key="4">
    <source>
        <dbReference type="ARBA" id="ARBA00022475"/>
    </source>
</evidence>
<evidence type="ECO:0000313" key="10">
    <source>
        <dbReference type="EMBL" id="ARJ70956.1"/>
    </source>
</evidence>
<geneLocation type="plasmid" evidence="10 11">
    <name>unnamed</name>
</geneLocation>
<dbReference type="PROSITE" id="PS50928">
    <property type="entry name" value="ABC_TM1"/>
    <property type="match status" value="1"/>
</dbReference>
<dbReference type="EMBL" id="CP020613">
    <property type="protein sequence ID" value="ARJ70956.1"/>
    <property type="molecule type" value="Genomic_DNA"/>
</dbReference>
<organism evidence="10 11">
    <name type="scientific">Paracoccus contaminans</name>
    <dbReference type="NCBI Taxonomy" id="1945662"/>
    <lineage>
        <taxon>Bacteria</taxon>
        <taxon>Pseudomonadati</taxon>
        <taxon>Pseudomonadota</taxon>
        <taxon>Alphaproteobacteria</taxon>
        <taxon>Rhodobacterales</taxon>
        <taxon>Paracoccaceae</taxon>
        <taxon>Paracoccus</taxon>
    </lineage>
</organism>
<keyword evidence="5 8" id="KW-0812">Transmembrane</keyword>
<dbReference type="RefSeq" id="WP_085378968.1">
    <property type="nucleotide sequence ID" value="NZ_CP020613.1"/>
</dbReference>
<gene>
    <name evidence="10" type="ORF">B0A89_14075</name>
</gene>
<evidence type="ECO:0000256" key="5">
    <source>
        <dbReference type="ARBA" id="ARBA00022692"/>
    </source>
</evidence>
<feature type="domain" description="ABC transmembrane type-1" evidence="9">
    <location>
        <begin position="64"/>
        <end position="276"/>
    </location>
</feature>
<comment type="subcellular location">
    <subcellularLocation>
        <location evidence="1 8">Cell membrane</location>
        <topology evidence="1 8">Multi-pass membrane protein</topology>
    </subcellularLocation>
</comment>
<dbReference type="CDD" id="cd06261">
    <property type="entry name" value="TM_PBP2"/>
    <property type="match status" value="1"/>
</dbReference>
<feature type="transmembrane region" description="Helical" evidence="8">
    <location>
        <begin position="195"/>
        <end position="218"/>
    </location>
</feature>
<evidence type="ECO:0000256" key="1">
    <source>
        <dbReference type="ARBA" id="ARBA00004651"/>
    </source>
</evidence>
<evidence type="ECO:0000256" key="7">
    <source>
        <dbReference type="ARBA" id="ARBA00023136"/>
    </source>
</evidence>
<feature type="transmembrane region" description="Helical" evidence="8">
    <location>
        <begin position="250"/>
        <end position="277"/>
    </location>
</feature>
<dbReference type="OrthoDB" id="9805108at2"/>
<keyword evidence="4" id="KW-1003">Cell membrane</keyword>
<accession>A0A1W6D1I5</accession>
<keyword evidence="6 8" id="KW-1133">Transmembrane helix</keyword>
<evidence type="ECO:0000256" key="2">
    <source>
        <dbReference type="ARBA" id="ARBA00009306"/>
    </source>
</evidence>
<keyword evidence="7 8" id="KW-0472">Membrane</keyword>
<dbReference type="AlphaFoldDB" id="A0A1W6D1I5"/>
<evidence type="ECO:0000313" key="11">
    <source>
        <dbReference type="Proteomes" id="UP000193017"/>
    </source>
</evidence>
<dbReference type="InterPro" id="IPR035906">
    <property type="entry name" value="MetI-like_sf"/>
</dbReference>
<comment type="similarity">
    <text evidence="2 8">Belongs to the binding-protein-dependent transport system permease family.</text>
</comment>
<dbReference type="Proteomes" id="UP000193017">
    <property type="component" value="Plasmid unnamed"/>
</dbReference>
<dbReference type="Gene3D" id="1.10.3720.10">
    <property type="entry name" value="MetI-like"/>
    <property type="match status" value="1"/>
</dbReference>
<protein>
    <submittedName>
        <fullName evidence="10">ABC transporter permease</fullName>
    </submittedName>
</protein>
<dbReference type="SUPFAM" id="SSF161098">
    <property type="entry name" value="MetI-like"/>
    <property type="match status" value="1"/>
</dbReference>
<dbReference type="PANTHER" id="PTHR43227:SF7">
    <property type="entry name" value="ARABINOOLIGOSACCHARIDES TRANSPORT SYSTEM PERMEASE PROTEIN ARAP"/>
    <property type="match status" value="1"/>
</dbReference>
<dbReference type="GO" id="GO:0005886">
    <property type="term" value="C:plasma membrane"/>
    <property type="evidence" value="ECO:0007669"/>
    <property type="project" value="UniProtKB-SubCell"/>
</dbReference>
<dbReference type="PANTHER" id="PTHR43227">
    <property type="entry name" value="BLL4140 PROTEIN"/>
    <property type="match status" value="1"/>
</dbReference>
<feature type="transmembrane region" description="Helical" evidence="8">
    <location>
        <begin position="151"/>
        <end position="174"/>
    </location>
</feature>
<dbReference type="GO" id="GO:0055085">
    <property type="term" value="P:transmembrane transport"/>
    <property type="evidence" value="ECO:0007669"/>
    <property type="project" value="InterPro"/>
</dbReference>
<keyword evidence="10" id="KW-0614">Plasmid</keyword>
<dbReference type="InterPro" id="IPR000515">
    <property type="entry name" value="MetI-like"/>
</dbReference>
<proteinExistence type="inferred from homology"/>
<evidence type="ECO:0000256" key="8">
    <source>
        <dbReference type="RuleBase" id="RU363032"/>
    </source>
</evidence>
<sequence>MTRWLLPGFLAVGAVATLLLIVGPALYAVSLSFYDMPSLTTDPVWVGLGKYAQVLGDGQFWNALGNGFVYAGLCIVLQVVLGIGFALLLNQDFLGRSLLRGLAFLPYLLPTVVAVLVFKWMVDGSLGIVTILMEDWGLPQIRWFETETASMLSVVLISVWLWTPFVTTTFLAGLQTVPRQLYEAARVDGAGPVRQFLHVTLPSLRPILTVVILLRGVWMFNKFDVIWLTTGGGPLGATEHLPVLSYREAFALYDIGTGAAVATLSFLVLMLAVTIYFRLFPMETSK</sequence>
<dbReference type="InterPro" id="IPR050809">
    <property type="entry name" value="UgpAE/MalFG_permease"/>
</dbReference>